<organism evidence="6 7">
    <name type="scientific">Agromyces intestinalis</name>
    <dbReference type="NCBI Taxonomy" id="2592652"/>
    <lineage>
        <taxon>Bacteria</taxon>
        <taxon>Bacillati</taxon>
        <taxon>Actinomycetota</taxon>
        <taxon>Actinomycetes</taxon>
        <taxon>Micrococcales</taxon>
        <taxon>Microbacteriaceae</taxon>
        <taxon>Agromyces</taxon>
    </lineage>
</organism>
<dbReference type="KEGG" id="ail:FLP10_03215"/>
<dbReference type="PANTHER" id="PTHR43179:SF12">
    <property type="entry name" value="GALACTOFURANOSYLTRANSFERASE GLFT2"/>
    <property type="match status" value="1"/>
</dbReference>
<dbReference type="EMBL" id="CP043505">
    <property type="protein sequence ID" value="QEO13534.1"/>
    <property type="molecule type" value="Genomic_DNA"/>
</dbReference>
<dbReference type="Gene3D" id="3.90.550.10">
    <property type="entry name" value="Spore Coat Polysaccharide Biosynthesis Protein SpsA, Chain A"/>
    <property type="match status" value="1"/>
</dbReference>
<gene>
    <name evidence="6" type="ORF">FLP10_03215</name>
</gene>
<keyword evidence="4 6" id="KW-0808">Transferase</keyword>
<dbReference type="PANTHER" id="PTHR43179">
    <property type="entry name" value="RHAMNOSYLTRANSFERASE WBBL"/>
    <property type="match status" value="1"/>
</dbReference>
<dbReference type="InterPro" id="IPR029044">
    <property type="entry name" value="Nucleotide-diphossugar_trans"/>
</dbReference>
<accession>A0A5C1YBT1</accession>
<comment type="pathway">
    <text evidence="1">Cell wall biogenesis; cell wall polysaccharide biosynthesis.</text>
</comment>
<evidence type="ECO:0000256" key="4">
    <source>
        <dbReference type="ARBA" id="ARBA00022679"/>
    </source>
</evidence>
<comment type="similarity">
    <text evidence="2">Belongs to the glycosyltransferase 2 family.</text>
</comment>
<reference evidence="6 7" key="1">
    <citation type="submission" date="2019-09" db="EMBL/GenBank/DDBJ databases">
        <title>Genome sequencing of strain KACC 19306.</title>
        <authorList>
            <person name="Heo J."/>
            <person name="Kim S.-J."/>
            <person name="Kim J.-S."/>
            <person name="Hong S.-B."/>
            <person name="Kwon S.-W."/>
        </authorList>
    </citation>
    <scope>NUCLEOTIDE SEQUENCE [LARGE SCALE GENOMIC DNA]</scope>
    <source>
        <strain evidence="6 7">KACC 19306</strain>
    </source>
</reference>
<dbReference type="Proteomes" id="UP000324678">
    <property type="component" value="Chromosome"/>
</dbReference>
<evidence type="ECO:0000259" key="5">
    <source>
        <dbReference type="Pfam" id="PF00535"/>
    </source>
</evidence>
<evidence type="ECO:0000256" key="1">
    <source>
        <dbReference type="ARBA" id="ARBA00004776"/>
    </source>
</evidence>
<name>A0A5C1YBT1_9MICO</name>
<evidence type="ECO:0000313" key="7">
    <source>
        <dbReference type="Proteomes" id="UP000324678"/>
    </source>
</evidence>
<dbReference type="SUPFAM" id="SSF53448">
    <property type="entry name" value="Nucleotide-diphospho-sugar transferases"/>
    <property type="match status" value="1"/>
</dbReference>
<evidence type="ECO:0000256" key="2">
    <source>
        <dbReference type="ARBA" id="ARBA00006739"/>
    </source>
</evidence>
<proteinExistence type="inferred from homology"/>
<evidence type="ECO:0000256" key="3">
    <source>
        <dbReference type="ARBA" id="ARBA00022676"/>
    </source>
</evidence>
<keyword evidence="3" id="KW-0328">Glycosyltransferase</keyword>
<evidence type="ECO:0000313" key="6">
    <source>
        <dbReference type="EMBL" id="QEO13534.1"/>
    </source>
</evidence>
<sequence>MGVVALRVRGVRRAPARRLRGGRGVSAEASSPPSATIAAVLSAFNPPEGFDVRVRHLASLFQHVVVVDDGSDSVAPDRFADEPRILVIALPENRGIAHALNVGIERALQEGADHVVTLDQDSDLDDHYLERALEAEQAALATLRRVGVVVPATVGGAPALQVQRDGRPAPFDPIQSGAMFPADVLRAVGPFREELFIDAVDSDYTLRLQRAGYELVLVDELELDHALGELVPIMVFGRQLRLAGRPRHVVHHSAFRTYYMVRNSIDLTRRYRGHARWHLLRWRKMGSMILAGAVLGPDSGAQFRAIRYGVRDGFAHRLGRIRPDVLQRIRGTRAA</sequence>
<dbReference type="Pfam" id="PF00535">
    <property type="entry name" value="Glycos_transf_2"/>
    <property type="match status" value="1"/>
</dbReference>
<dbReference type="InterPro" id="IPR001173">
    <property type="entry name" value="Glyco_trans_2-like"/>
</dbReference>
<keyword evidence="7" id="KW-1185">Reference proteome</keyword>
<dbReference type="GO" id="GO:0016757">
    <property type="term" value="F:glycosyltransferase activity"/>
    <property type="evidence" value="ECO:0007669"/>
    <property type="project" value="UniProtKB-KW"/>
</dbReference>
<protein>
    <submittedName>
        <fullName evidence="6">Glycosyltransferase</fullName>
    </submittedName>
</protein>
<feature type="domain" description="Glycosyltransferase 2-like" evidence="5">
    <location>
        <begin position="61"/>
        <end position="135"/>
    </location>
</feature>
<dbReference type="OrthoDB" id="9771846at2"/>
<dbReference type="AlphaFoldDB" id="A0A5C1YBT1"/>